<keyword evidence="2" id="KW-1185">Reference proteome</keyword>
<evidence type="ECO:0000313" key="2">
    <source>
        <dbReference type="Proteomes" id="UP000509626"/>
    </source>
</evidence>
<dbReference type="EMBL" id="CP058579">
    <property type="protein sequence ID" value="QLG61892.1"/>
    <property type="molecule type" value="Genomic_DNA"/>
</dbReference>
<accession>A0A7D5LAA5</accession>
<reference evidence="1 2" key="1">
    <citation type="submission" date="2020-06" db="EMBL/GenBank/DDBJ databases">
        <title>NJ-3-1, isolated from saline soil.</title>
        <authorList>
            <person name="Cui H.L."/>
            <person name="Shi X."/>
        </authorList>
    </citation>
    <scope>NUCLEOTIDE SEQUENCE [LARGE SCALE GENOMIC DNA]</scope>
    <source>
        <strain evidence="1 2">NJ-3-1</strain>
    </source>
</reference>
<dbReference type="RefSeq" id="WP_179268477.1">
    <property type="nucleotide sequence ID" value="NZ_CP058579.1"/>
</dbReference>
<evidence type="ECO:0000313" key="1">
    <source>
        <dbReference type="EMBL" id="QLG61892.1"/>
    </source>
</evidence>
<protein>
    <submittedName>
        <fullName evidence="1">Uncharacterized protein</fullName>
    </submittedName>
</protein>
<dbReference type="OrthoDB" id="323300at2157"/>
<name>A0A7D5LAA5_9EURY</name>
<dbReference type="PROSITE" id="PS51257">
    <property type="entry name" value="PROKAR_LIPOPROTEIN"/>
    <property type="match status" value="1"/>
</dbReference>
<proteinExistence type="predicted"/>
<organism evidence="1 2">
    <name type="scientific">Halorarum salinum</name>
    <dbReference type="NCBI Taxonomy" id="2743089"/>
    <lineage>
        <taxon>Archaea</taxon>
        <taxon>Methanobacteriati</taxon>
        <taxon>Methanobacteriota</taxon>
        <taxon>Stenosarchaea group</taxon>
        <taxon>Halobacteria</taxon>
        <taxon>Halobacteriales</taxon>
        <taxon>Haloferacaceae</taxon>
        <taxon>Halorarum</taxon>
    </lineage>
</organism>
<dbReference type="Proteomes" id="UP000509626">
    <property type="component" value="Chromosome"/>
</dbReference>
<dbReference type="AlphaFoldDB" id="A0A7D5LAA5"/>
<dbReference type="GeneID" id="56037640"/>
<sequence>MGYHLSRRRFLHASSLVAGCSAGCLGVYGNGHMQDISLYNGTGTTLTVTTTVTRTADTEEILSDTVTLADEAKQRYPDPIKEGGVCLIQVSVEGGEQNSYEWDAPESEASGIQVSITTDGIGFSRVVA</sequence>
<dbReference type="KEGG" id="halu:HUG12_09235"/>
<gene>
    <name evidence="1" type="ORF">HUG12_09235</name>
</gene>